<keyword evidence="2" id="KW-1185">Reference proteome</keyword>
<reference evidence="1 2" key="1">
    <citation type="submission" date="2023-10" db="EMBL/GenBank/DDBJ databases">
        <title>Complete genome sequence of a Sphingomonadaceae bacterium.</title>
        <authorList>
            <person name="Yan C."/>
        </authorList>
    </citation>
    <scope>NUCLEOTIDE SEQUENCE [LARGE SCALE GENOMIC DNA]</scope>
    <source>
        <strain evidence="1 2">SCSIO 66989</strain>
    </source>
</reference>
<name>A0AA97I2P7_9SPHN</name>
<dbReference type="InterPro" id="IPR008318">
    <property type="entry name" value="UCP030820"/>
</dbReference>
<dbReference type="Pfam" id="PF06073">
    <property type="entry name" value="DUF934"/>
    <property type="match status" value="1"/>
</dbReference>
<dbReference type="EMBL" id="CP136594">
    <property type="protein sequence ID" value="WOE75950.1"/>
    <property type="molecule type" value="Genomic_DNA"/>
</dbReference>
<evidence type="ECO:0000313" key="2">
    <source>
        <dbReference type="Proteomes" id="UP001302429"/>
    </source>
</evidence>
<organism evidence="1 2">
    <name type="scientific">Alterisphingorhabdus coralli</name>
    <dbReference type="NCBI Taxonomy" id="3071408"/>
    <lineage>
        <taxon>Bacteria</taxon>
        <taxon>Pseudomonadati</taxon>
        <taxon>Pseudomonadota</taxon>
        <taxon>Alphaproteobacteria</taxon>
        <taxon>Sphingomonadales</taxon>
        <taxon>Sphingomonadaceae</taxon>
        <taxon>Alterisphingorhabdus (ex Yan et al. 2024)</taxon>
    </lineage>
</organism>
<sequence length="152" mass="16801">MADTNDLGTSPDEVQFRFRDDEPADHGTVTVDACCDQTNATAVRIEPGDDARVLLPFLDRLALIEVNFPSFADGRGYSAARILREAGYAGELRAVGDVLIDQLSHMRRCGFDSFAPDKPLNEAAAQRAFATWDNVYQKTVDGRSPIWELRHG</sequence>
<accession>A0AA97I2P7</accession>
<dbReference type="KEGG" id="acoa:RB602_04330"/>
<proteinExistence type="predicted"/>
<dbReference type="Proteomes" id="UP001302429">
    <property type="component" value="Chromosome"/>
</dbReference>
<evidence type="ECO:0000313" key="1">
    <source>
        <dbReference type="EMBL" id="WOE75950.1"/>
    </source>
</evidence>
<dbReference type="AlphaFoldDB" id="A0AA97I2P7"/>
<gene>
    <name evidence="1" type="ORF">RB602_04330</name>
</gene>
<protein>
    <submittedName>
        <fullName evidence="1">DUF934 domain-containing protein</fullName>
    </submittedName>
</protein>
<dbReference type="RefSeq" id="WP_317083281.1">
    <property type="nucleotide sequence ID" value="NZ_CP136594.1"/>
</dbReference>